<evidence type="ECO:0000256" key="1">
    <source>
        <dbReference type="ARBA" id="ARBA00004811"/>
    </source>
</evidence>
<dbReference type="PANTHER" id="PTHR21090">
    <property type="entry name" value="AROM/DEHYDROQUINATE SYNTHASE"/>
    <property type="match status" value="1"/>
</dbReference>
<comment type="caution">
    <text evidence="10">The sequence shown here is derived from an EMBL/GenBank/DDBJ whole genome shotgun (WGS) entry which is preliminary data.</text>
</comment>
<evidence type="ECO:0000313" key="10">
    <source>
        <dbReference type="EMBL" id="HIU39187.1"/>
    </source>
</evidence>
<dbReference type="SUPFAM" id="SSF55205">
    <property type="entry name" value="EPT/RTPC-like"/>
    <property type="match status" value="1"/>
</dbReference>
<dbReference type="AlphaFoldDB" id="A0A9D1IN88"/>
<dbReference type="EC" id="2.5.1.19" evidence="3"/>
<dbReference type="PIRSF" id="PIRSF000505">
    <property type="entry name" value="EPSPS"/>
    <property type="match status" value="1"/>
</dbReference>
<proteinExistence type="inferred from homology"/>
<gene>
    <name evidence="10" type="ORF">IAD18_05940</name>
</gene>
<dbReference type="GO" id="GO:0009423">
    <property type="term" value="P:chorismate biosynthetic process"/>
    <property type="evidence" value="ECO:0007669"/>
    <property type="project" value="TreeGrafter"/>
</dbReference>
<comment type="similarity">
    <text evidence="2">Belongs to the EPSP synthase family.</text>
</comment>
<dbReference type="Proteomes" id="UP000824076">
    <property type="component" value="Unassembled WGS sequence"/>
</dbReference>
<comment type="catalytic activity">
    <reaction evidence="8">
        <text>3-phosphoshikimate + phosphoenolpyruvate = 5-O-(1-carboxyvinyl)-3-phosphoshikimate + phosphate</text>
        <dbReference type="Rhea" id="RHEA:21256"/>
        <dbReference type="ChEBI" id="CHEBI:43474"/>
        <dbReference type="ChEBI" id="CHEBI:57701"/>
        <dbReference type="ChEBI" id="CHEBI:58702"/>
        <dbReference type="ChEBI" id="CHEBI:145989"/>
        <dbReference type="EC" id="2.5.1.19"/>
    </reaction>
    <physiologicalReaction direction="left-to-right" evidence="8">
        <dbReference type="Rhea" id="RHEA:21257"/>
    </physiologicalReaction>
</comment>
<dbReference type="InterPro" id="IPR001986">
    <property type="entry name" value="Enolpyruvate_Tfrase_dom"/>
</dbReference>
<dbReference type="InterPro" id="IPR006264">
    <property type="entry name" value="EPSP_synthase"/>
</dbReference>
<evidence type="ECO:0000313" key="11">
    <source>
        <dbReference type="Proteomes" id="UP000824076"/>
    </source>
</evidence>
<evidence type="ECO:0000256" key="3">
    <source>
        <dbReference type="ARBA" id="ARBA00012450"/>
    </source>
</evidence>
<dbReference type="GO" id="GO:0008652">
    <property type="term" value="P:amino acid biosynthetic process"/>
    <property type="evidence" value="ECO:0007669"/>
    <property type="project" value="UniProtKB-KW"/>
</dbReference>
<evidence type="ECO:0000256" key="6">
    <source>
        <dbReference type="ARBA" id="ARBA00023141"/>
    </source>
</evidence>
<dbReference type="InterPro" id="IPR023193">
    <property type="entry name" value="EPSP_synthase_CS"/>
</dbReference>
<evidence type="ECO:0000259" key="9">
    <source>
        <dbReference type="Pfam" id="PF00275"/>
    </source>
</evidence>
<sequence>MPKLIDAALPESKSIENRLLIMKALAGVPFAASNPGECDDTAVLRRALTCDCRDCRIDIGAAGTAMRFLTAYFAAKPDARITLDGSPRMRRRPIRILVDALRSCGADIDYEAEEGFPPLHIAGKTLRSILPLDVQGDISSQYISALMMIAPCMETGLAIRLSGAVVSTPYIEMTAALMRKFGARLDINYNEIRVDGTGYKPAAIDSEKDWSAASYWYELKSLLPESEIRLHGLRADSVQGDKRIDEIFRLFGVDTVFDNDGATLKIGNFPRVKSFALDLTKQPDLAQTIAVAACLNGIPYRLTGLSTLKIKETDRIEALKSQLLKLGFIVESDADCSLSWDGKRISPENMPEIETFDDHRMAMAFAPAALRFPKIKICNPEVVAKSYPSFWQELSKAGFKMEEEWKQL</sequence>
<dbReference type="InterPro" id="IPR036968">
    <property type="entry name" value="Enolpyruvate_Tfrase_sf"/>
</dbReference>
<keyword evidence="6" id="KW-0057">Aromatic amino acid biosynthesis</keyword>
<dbReference type="Pfam" id="PF00275">
    <property type="entry name" value="EPSP_synthase"/>
    <property type="match status" value="1"/>
</dbReference>
<keyword evidence="4" id="KW-0028">Amino-acid biosynthesis</keyword>
<feature type="domain" description="Enolpyruvate transferase" evidence="9">
    <location>
        <begin position="10"/>
        <end position="394"/>
    </location>
</feature>
<dbReference type="PANTHER" id="PTHR21090:SF5">
    <property type="entry name" value="PENTAFUNCTIONAL AROM POLYPEPTIDE"/>
    <property type="match status" value="1"/>
</dbReference>
<dbReference type="PROSITE" id="PS00885">
    <property type="entry name" value="EPSP_SYNTHASE_2"/>
    <property type="match status" value="1"/>
</dbReference>
<evidence type="ECO:0000256" key="8">
    <source>
        <dbReference type="ARBA" id="ARBA00044633"/>
    </source>
</evidence>
<protein>
    <recommendedName>
        <fullName evidence="3">3-phosphoshikimate 1-carboxyvinyltransferase</fullName>
        <ecNumber evidence="3">2.5.1.19</ecNumber>
    </recommendedName>
    <alternativeName>
        <fullName evidence="7">5-enolpyruvylshikimate-3-phosphate synthase</fullName>
    </alternativeName>
</protein>
<dbReference type="InterPro" id="IPR013792">
    <property type="entry name" value="RNA3'P_cycl/enolpyr_Trfase_a/b"/>
</dbReference>
<reference evidence="10" key="2">
    <citation type="journal article" date="2021" name="PeerJ">
        <title>Extensive microbial diversity within the chicken gut microbiome revealed by metagenomics and culture.</title>
        <authorList>
            <person name="Gilroy R."/>
            <person name="Ravi A."/>
            <person name="Getino M."/>
            <person name="Pursley I."/>
            <person name="Horton D.L."/>
            <person name="Alikhan N.F."/>
            <person name="Baker D."/>
            <person name="Gharbi K."/>
            <person name="Hall N."/>
            <person name="Watson M."/>
            <person name="Adriaenssens E.M."/>
            <person name="Foster-Nyarko E."/>
            <person name="Jarju S."/>
            <person name="Secka A."/>
            <person name="Antonio M."/>
            <person name="Oren A."/>
            <person name="Chaudhuri R.R."/>
            <person name="La Ragione R."/>
            <person name="Hildebrand F."/>
            <person name="Pallen M.J."/>
        </authorList>
    </citation>
    <scope>NUCLEOTIDE SEQUENCE</scope>
    <source>
        <strain evidence="10">17073</strain>
    </source>
</reference>
<evidence type="ECO:0000256" key="4">
    <source>
        <dbReference type="ARBA" id="ARBA00022605"/>
    </source>
</evidence>
<accession>A0A9D1IN88</accession>
<organism evidence="10 11">
    <name type="scientific">Candidatus Limisoma intestinavium</name>
    <dbReference type="NCBI Taxonomy" id="2840856"/>
    <lineage>
        <taxon>Bacteria</taxon>
        <taxon>Pseudomonadati</taxon>
        <taxon>Bacteroidota</taxon>
        <taxon>Bacteroidia</taxon>
        <taxon>Bacteroidales</taxon>
        <taxon>Candidatus Limisoma</taxon>
    </lineage>
</organism>
<evidence type="ECO:0000256" key="5">
    <source>
        <dbReference type="ARBA" id="ARBA00022679"/>
    </source>
</evidence>
<dbReference type="Gene3D" id="3.65.10.10">
    <property type="entry name" value="Enolpyruvate transferase domain"/>
    <property type="match status" value="2"/>
</dbReference>
<dbReference type="EMBL" id="DVMS01000170">
    <property type="protein sequence ID" value="HIU39187.1"/>
    <property type="molecule type" value="Genomic_DNA"/>
</dbReference>
<evidence type="ECO:0000256" key="2">
    <source>
        <dbReference type="ARBA" id="ARBA00009948"/>
    </source>
</evidence>
<comment type="pathway">
    <text evidence="1">Metabolic intermediate biosynthesis; chorismate biosynthesis; chorismate from D-erythrose 4-phosphate and phosphoenolpyruvate: step 6/7.</text>
</comment>
<name>A0A9D1IN88_9BACT</name>
<evidence type="ECO:0000256" key="7">
    <source>
        <dbReference type="ARBA" id="ARBA00030046"/>
    </source>
</evidence>
<dbReference type="GO" id="GO:0003866">
    <property type="term" value="F:3-phosphoshikimate 1-carboxyvinyltransferase activity"/>
    <property type="evidence" value="ECO:0007669"/>
    <property type="project" value="UniProtKB-EC"/>
</dbReference>
<dbReference type="GO" id="GO:0009073">
    <property type="term" value="P:aromatic amino acid family biosynthetic process"/>
    <property type="evidence" value="ECO:0007669"/>
    <property type="project" value="UniProtKB-KW"/>
</dbReference>
<reference evidence="10" key="1">
    <citation type="submission" date="2020-10" db="EMBL/GenBank/DDBJ databases">
        <authorList>
            <person name="Gilroy R."/>
        </authorList>
    </citation>
    <scope>NUCLEOTIDE SEQUENCE</scope>
    <source>
        <strain evidence="10">17073</strain>
    </source>
</reference>
<keyword evidence="5" id="KW-0808">Transferase</keyword>